<evidence type="ECO:0000256" key="11">
    <source>
        <dbReference type="HAMAP-Rule" id="MF_00109"/>
    </source>
</evidence>
<evidence type="ECO:0000256" key="9">
    <source>
        <dbReference type="ARBA" id="ARBA00023141"/>
    </source>
</evidence>
<organism evidence="12 13">
    <name type="scientific">Paludibacterium denitrificans</name>
    <dbReference type="NCBI Taxonomy" id="2675226"/>
    <lineage>
        <taxon>Bacteria</taxon>
        <taxon>Pseudomonadati</taxon>
        <taxon>Pseudomonadota</taxon>
        <taxon>Betaproteobacteria</taxon>
        <taxon>Neisseriales</taxon>
        <taxon>Chromobacteriaceae</taxon>
        <taxon>Paludibacterium</taxon>
    </lineage>
</organism>
<dbReference type="GO" id="GO:0005524">
    <property type="term" value="F:ATP binding"/>
    <property type="evidence" value="ECO:0007669"/>
    <property type="project" value="UniProtKB-UniRule"/>
</dbReference>
<evidence type="ECO:0000256" key="8">
    <source>
        <dbReference type="ARBA" id="ARBA00022840"/>
    </source>
</evidence>
<proteinExistence type="inferred from homology"/>
<comment type="caution">
    <text evidence="12">The sequence shown here is derived from an EMBL/GenBank/DDBJ whole genome shotgun (WGS) entry which is preliminary data.</text>
</comment>
<comment type="function">
    <text evidence="11">Catalyzes the specific phosphorylation of the 3-hydroxyl group of shikimic acid using ATP as a cosubstrate.</text>
</comment>
<evidence type="ECO:0000256" key="10">
    <source>
        <dbReference type="ARBA" id="ARBA00048567"/>
    </source>
</evidence>
<evidence type="ECO:0000256" key="2">
    <source>
        <dbReference type="ARBA" id="ARBA00006997"/>
    </source>
</evidence>
<feature type="binding site" evidence="11">
    <location>
        <position position="86"/>
    </location>
    <ligand>
        <name>substrate</name>
    </ligand>
</feature>
<accession>A0A844GFL8</accession>
<feature type="binding site" evidence="11">
    <location>
        <position position="64"/>
    </location>
    <ligand>
        <name>substrate</name>
    </ligand>
</feature>
<evidence type="ECO:0000313" key="12">
    <source>
        <dbReference type="EMBL" id="MTD33325.1"/>
    </source>
</evidence>
<keyword evidence="8 11" id="KW-0067">ATP-binding</keyword>
<dbReference type="Pfam" id="PF01202">
    <property type="entry name" value="SKI"/>
    <property type="match status" value="1"/>
</dbReference>
<dbReference type="Proteomes" id="UP000446658">
    <property type="component" value="Unassembled WGS sequence"/>
</dbReference>
<evidence type="ECO:0000256" key="4">
    <source>
        <dbReference type="ARBA" id="ARBA00022605"/>
    </source>
</evidence>
<dbReference type="GO" id="GO:0009423">
    <property type="term" value="P:chorismate biosynthetic process"/>
    <property type="evidence" value="ECO:0007669"/>
    <property type="project" value="UniProtKB-UniRule"/>
</dbReference>
<keyword evidence="11" id="KW-0460">Magnesium</keyword>
<keyword evidence="7 11" id="KW-0418">Kinase</keyword>
<evidence type="ECO:0000256" key="7">
    <source>
        <dbReference type="ARBA" id="ARBA00022777"/>
    </source>
</evidence>
<feature type="binding site" evidence="11">
    <location>
        <position position="160"/>
    </location>
    <ligand>
        <name>ATP</name>
        <dbReference type="ChEBI" id="CHEBI:30616"/>
    </ligand>
</feature>
<comment type="pathway">
    <text evidence="1 11">Metabolic intermediate biosynthesis; chorismate biosynthesis; chorismate from D-erythrose 4-phosphate and phosphoenolpyruvate: step 5/7.</text>
</comment>
<reference evidence="12 13" key="1">
    <citation type="submission" date="2019-11" db="EMBL/GenBank/DDBJ databases">
        <title>Draft genome sequence of Paludibacterium sp. dN18-1.</title>
        <authorList>
            <person name="Im W.-T."/>
        </authorList>
    </citation>
    <scope>NUCLEOTIDE SEQUENCE [LARGE SCALE GENOMIC DNA]</scope>
    <source>
        <strain evidence="13">dN 18-1</strain>
    </source>
</reference>
<name>A0A844GFL8_9NEIS</name>
<feature type="binding site" evidence="11">
    <location>
        <position position="143"/>
    </location>
    <ligand>
        <name>substrate</name>
    </ligand>
</feature>
<keyword evidence="5 11" id="KW-0808">Transferase</keyword>
<comment type="subcellular location">
    <subcellularLocation>
        <location evidence="11">Cytoplasm</location>
    </subcellularLocation>
</comment>
<keyword evidence="11" id="KW-0479">Metal-binding</keyword>
<dbReference type="GO" id="GO:0009073">
    <property type="term" value="P:aromatic amino acid family biosynthetic process"/>
    <property type="evidence" value="ECO:0007669"/>
    <property type="project" value="UniProtKB-KW"/>
</dbReference>
<dbReference type="InterPro" id="IPR023000">
    <property type="entry name" value="Shikimate_kinase_CS"/>
</dbReference>
<feature type="binding site" evidence="11">
    <location>
        <position position="22"/>
    </location>
    <ligand>
        <name>Mg(2+)</name>
        <dbReference type="ChEBI" id="CHEBI:18420"/>
    </ligand>
</feature>
<feature type="binding site" evidence="11">
    <location>
        <position position="124"/>
    </location>
    <ligand>
        <name>ATP</name>
        <dbReference type="ChEBI" id="CHEBI:30616"/>
    </ligand>
</feature>
<evidence type="ECO:0000256" key="3">
    <source>
        <dbReference type="ARBA" id="ARBA00012154"/>
    </source>
</evidence>
<evidence type="ECO:0000313" key="13">
    <source>
        <dbReference type="Proteomes" id="UP000446658"/>
    </source>
</evidence>
<dbReference type="Gene3D" id="3.40.50.300">
    <property type="entry name" value="P-loop containing nucleotide triphosphate hydrolases"/>
    <property type="match status" value="1"/>
</dbReference>
<keyword evidence="13" id="KW-1185">Reference proteome</keyword>
<dbReference type="InterPro" id="IPR031322">
    <property type="entry name" value="Shikimate/glucono_kinase"/>
</dbReference>
<dbReference type="PANTHER" id="PTHR21087:SF16">
    <property type="entry name" value="SHIKIMATE KINASE 1, CHLOROPLASTIC"/>
    <property type="match status" value="1"/>
</dbReference>
<gene>
    <name evidence="11 12" type="primary">aroK</name>
    <name evidence="12" type="ORF">GKE73_09835</name>
</gene>
<dbReference type="NCBIfam" id="NF003456">
    <property type="entry name" value="PRK05057.1"/>
    <property type="match status" value="1"/>
</dbReference>
<dbReference type="InterPro" id="IPR000623">
    <property type="entry name" value="Shikimate_kinase/TSH1"/>
</dbReference>
<keyword evidence="11" id="KW-0963">Cytoplasm</keyword>
<dbReference type="GO" id="GO:0008652">
    <property type="term" value="P:amino acid biosynthetic process"/>
    <property type="evidence" value="ECO:0007669"/>
    <property type="project" value="UniProtKB-KW"/>
</dbReference>
<keyword evidence="6 11" id="KW-0547">Nucleotide-binding</keyword>
<dbReference type="GO" id="GO:0004765">
    <property type="term" value="F:shikimate kinase activity"/>
    <property type="evidence" value="ECO:0007669"/>
    <property type="project" value="UniProtKB-UniRule"/>
</dbReference>
<dbReference type="EMBL" id="WLYX01000001">
    <property type="protein sequence ID" value="MTD33325.1"/>
    <property type="molecule type" value="Genomic_DNA"/>
</dbReference>
<sequence length="182" mass="20432">MPAMEKLAGNFFLVGLMGAGKTTVGRALARKTDKTFYDSDQEIEARAGVKISTIFEIEGEQRFRDRESRAIADLVKLDNIVLATGGGAILRQENRLQLARHGTVIYLRASIDDILLRTQHDKSRPLLQTADPRAKLEALFQERDPLYREIADVVVDTSQQNVNILVSRLLTQLQSRPHQHGI</sequence>
<evidence type="ECO:0000256" key="5">
    <source>
        <dbReference type="ARBA" id="ARBA00022679"/>
    </source>
</evidence>
<comment type="similarity">
    <text evidence="2 11">Belongs to the shikimate kinase family.</text>
</comment>
<feature type="binding site" evidence="11">
    <location>
        <position position="40"/>
    </location>
    <ligand>
        <name>substrate</name>
    </ligand>
</feature>
<dbReference type="HAMAP" id="MF_00109">
    <property type="entry name" value="Shikimate_kinase"/>
    <property type="match status" value="1"/>
</dbReference>
<dbReference type="UniPathway" id="UPA00053">
    <property type="reaction ID" value="UER00088"/>
</dbReference>
<dbReference type="InterPro" id="IPR027417">
    <property type="entry name" value="P-loop_NTPase"/>
</dbReference>
<dbReference type="EC" id="2.7.1.71" evidence="3 11"/>
<dbReference type="PRINTS" id="PR01100">
    <property type="entry name" value="SHIKIMTKNASE"/>
</dbReference>
<dbReference type="GO" id="GO:0000287">
    <property type="term" value="F:magnesium ion binding"/>
    <property type="evidence" value="ECO:0007669"/>
    <property type="project" value="UniProtKB-UniRule"/>
</dbReference>
<keyword evidence="9 11" id="KW-0057">Aromatic amino acid biosynthesis</keyword>
<dbReference type="RefSeq" id="WP_230370170.1">
    <property type="nucleotide sequence ID" value="NZ_WLYX01000001.1"/>
</dbReference>
<dbReference type="AlphaFoldDB" id="A0A844GFL8"/>
<comment type="cofactor">
    <cofactor evidence="11">
        <name>Mg(2+)</name>
        <dbReference type="ChEBI" id="CHEBI:18420"/>
    </cofactor>
    <text evidence="11">Binds 1 Mg(2+) ion per subunit.</text>
</comment>
<feature type="binding site" evidence="11">
    <location>
        <begin position="18"/>
        <end position="23"/>
    </location>
    <ligand>
        <name>ATP</name>
        <dbReference type="ChEBI" id="CHEBI:30616"/>
    </ligand>
</feature>
<dbReference type="CDD" id="cd00464">
    <property type="entry name" value="SK"/>
    <property type="match status" value="1"/>
</dbReference>
<comment type="catalytic activity">
    <reaction evidence="10 11">
        <text>shikimate + ATP = 3-phosphoshikimate + ADP + H(+)</text>
        <dbReference type="Rhea" id="RHEA:13121"/>
        <dbReference type="ChEBI" id="CHEBI:15378"/>
        <dbReference type="ChEBI" id="CHEBI:30616"/>
        <dbReference type="ChEBI" id="CHEBI:36208"/>
        <dbReference type="ChEBI" id="CHEBI:145989"/>
        <dbReference type="ChEBI" id="CHEBI:456216"/>
        <dbReference type="EC" id="2.7.1.71"/>
    </reaction>
</comment>
<evidence type="ECO:0000256" key="6">
    <source>
        <dbReference type="ARBA" id="ARBA00022741"/>
    </source>
</evidence>
<dbReference type="GO" id="GO:0005829">
    <property type="term" value="C:cytosol"/>
    <property type="evidence" value="ECO:0007669"/>
    <property type="project" value="TreeGrafter"/>
</dbReference>
<dbReference type="SUPFAM" id="SSF52540">
    <property type="entry name" value="P-loop containing nucleoside triphosphate hydrolases"/>
    <property type="match status" value="1"/>
</dbReference>
<comment type="subunit">
    <text evidence="11">Monomer.</text>
</comment>
<dbReference type="PANTHER" id="PTHR21087">
    <property type="entry name" value="SHIKIMATE KINASE"/>
    <property type="match status" value="1"/>
</dbReference>
<dbReference type="PROSITE" id="PS01128">
    <property type="entry name" value="SHIKIMATE_KINASE"/>
    <property type="match status" value="1"/>
</dbReference>
<evidence type="ECO:0000256" key="1">
    <source>
        <dbReference type="ARBA" id="ARBA00004842"/>
    </source>
</evidence>
<keyword evidence="4 11" id="KW-0028">Amino-acid biosynthesis</keyword>
<protein>
    <recommendedName>
        <fullName evidence="3 11">Shikimate kinase</fullName>
        <shortName evidence="11">SK</shortName>
        <ecNumber evidence="3 11">2.7.1.71</ecNumber>
    </recommendedName>
</protein>